<dbReference type="Pfam" id="PF14432">
    <property type="entry name" value="DYW_deaminase"/>
    <property type="match status" value="1"/>
</dbReference>
<evidence type="ECO:0000259" key="4">
    <source>
        <dbReference type="Pfam" id="PF14432"/>
    </source>
</evidence>
<feature type="repeat" description="PPR" evidence="3">
    <location>
        <begin position="335"/>
        <end position="369"/>
    </location>
</feature>
<dbReference type="EMBL" id="JBDFQZ010000002">
    <property type="protein sequence ID" value="KAK9750581.1"/>
    <property type="molecule type" value="Genomic_DNA"/>
</dbReference>
<dbReference type="GO" id="GO:0008270">
    <property type="term" value="F:zinc ion binding"/>
    <property type="evidence" value="ECO:0007669"/>
    <property type="project" value="InterPro"/>
</dbReference>
<dbReference type="FunFam" id="1.25.40.10:FF:000073">
    <property type="entry name" value="Pentatricopeptide repeat-containing protein chloroplastic"/>
    <property type="match status" value="1"/>
</dbReference>
<dbReference type="EMBL" id="JBDFQZ010000002">
    <property type="protein sequence ID" value="KAK9750580.1"/>
    <property type="molecule type" value="Genomic_DNA"/>
</dbReference>
<dbReference type="InterPro" id="IPR032867">
    <property type="entry name" value="DYW_dom"/>
</dbReference>
<dbReference type="PANTHER" id="PTHR47926">
    <property type="entry name" value="PENTATRICOPEPTIDE REPEAT-CONTAINING PROTEIN"/>
    <property type="match status" value="1"/>
</dbReference>
<evidence type="ECO:0000256" key="3">
    <source>
        <dbReference type="PROSITE-ProRule" id="PRU00708"/>
    </source>
</evidence>
<feature type="repeat" description="PPR" evidence="3">
    <location>
        <begin position="203"/>
        <end position="233"/>
    </location>
</feature>
<dbReference type="NCBIfam" id="TIGR00756">
    <property type="entry name" value="PPR"/>
    <property type="match status" value="8"/>
</dbReference>
<organism evidence="5 6">
    <name type="scientific">Saponaria officinalis</name>
    <name type="common">Common soapwort</name>
    <name type="synonym">Lychnis saponaria</name>
    <dbReference type="NCBI Taxonomy" id="3572"/>
    <lineage>
        <taxon>Eukaryota</taxon>
        <taxon>Viridiplantae</taxon>
        <taxon>Streptophyta</taxon>
        <taxon>Embryophyta</taxon>
        <taxon>Tracheophyta</taxon>
        <taxon>Spermatophyta</taxon>
        <taxon>Magnoliopsida</taxon>
        <taxon>eudicotyledons</taxon>
        <taxon>Gunneridae</taxon>
        <taxon>Pentapetalae</taxon>
        <taxon>Caryophyllales</taxon>
        <taxon>Caryophyllaceae</taxon>
        <taxon>Caryophylleae</taxon>
        <taxon>Saponaria</taxon>
    </lineage>
</organism>
<feature type="repeat" description="PPR" evidence="3">
    <location>
        <begin position="234"/>
        <end position="268"/>
    </location>
</feature>
<dbReference type="FunFam" id="1.25.40.10:FF:000442">
    <property type="entry name" value="Pentatricopeptide repeat-containing protein At3g49710"/>
    <property type="match status" value="1"/>
</dbReference>
<protein>
    <recommendedName>
        <fullName evidence="4">DYW domain-containing protein</fullName>
    </recommendedName>
</protein>
<evidence type="ECO:0000313" key="6">
    <source>
        <dbReference type="Proteomes" id="UP001443914"/>
    </source>
</evidence>
<evidence type="ECO:0000313" key="5">
    <source>
        <dbReference type="EMBL" id="KAK9750580.1"/>
    </source>
</evidence>
<comment type="similarity">
    <text evidence="1">Belongs to the PPR family. PCMP-H subfamily.</text>
</comment>
<feature type="repeat" description="PPR" evidence="3">
    <location>
        <begin position="471"/>
        <end position="501"/>
    </location>
</feature>
<feature type="repeat" description="PPR" evidence="3">
    <location>
        <begin position="101"/>
        <end position="135"/>
    </location>
</feature>
<feature type="repeat" description="PPR" evidence="3">
    <location>
        <begin position="436"/>
        <end position="470"/>
    </location>
</feature>
<dbReference type="Pfam" id="PF13041">
    <property type="entry name" value="PPR_2"/>
    <property type="match status" value="3"/>
</dbReference>
<sequence>MSQISNYYSLLLKKCRETLNLNLTKRIHCFIIKTQKNSDTFLSNGLISTYSCFGNLSYARQMFDEMPQPNAFSWNIILSAYSKSGRLLDMEEVFGSIPCRDGISWNAFISGYVNCGRFGDAVNAYKGMLQEGTVNLNRITFSTMLMLSSEMNCVNMGRQLHGQIVKFGFLFYVFVANPLIDMYAKLGFVCDGKRVFEEAPERNLVMYNTMIAGFSRCGMFEDSWRLLHSMPCKDSITWTSMITGLTQNGFDEEAVVLIKEMRKDGFALDQFTFGSVLAACGRIGGTKEGKELHAYIIRTGYQENVFVGSALIDMYCKCNSIRYAETVFSRMGYKNTVSWTTMLVGYSQSGLSEEAIKTFCEMQKNCIEPDDVTLGSAVSSCADLASLEEGVQFHNQAFVSGLLSSIAVSNSLITMYGRCGMIEDSLKLFEEMKVKDEISWTALISGYAQFGKAIEAIRLFEEMLSNGIKPDEATFVGVLSACSRAGLVEKGQQVFESMVNEHGIDATSDHYTCMIDLFSRAGRLEEAKNFISKMPFVPDAITWGTLLSSCRVYGNMDIAKWAADSLFELNPQHPAGYVLLSSVYAAEGNWVRVAELKTGMRDKGIRKEPGYSWIKFRNKVHIFSADDQSSPFLDQIYAELERLNLKMIEEGYTPDLRSVLHDVDDSEKIRMLKHHSERLAIVFGLIFVPNDLPIRVAKNLRVCADCHTATKLISKITQREILVRDSVRFHLFKNGTCSCGDFW</sequence>
<evidence type="ECO:0000256" key="2">
    <source>
        <dbReference type="ARBA" id="ARBA00022737"/>
    </source>
</evidence>
<dbReference type="InterPro" id="IPR046848">
    <property type="entry name" value="E_motif"/>
</dbReference>
<accession>A0AAW1MS01</accession>
<keyword evidence="2" id="KW-0677">Repeat</keyword>
<dbReference type="FunFam" id="1.25.40.10:FF:000366">
    <property type="entry name" value="Pentatricopeptide (PPR) repeat-containing protein"/>
    <property type="match status" value="1"/>
</dbReference>
<dbReference type="Pfam" id="PF20431">
    <property type="entry name" value="E_motif"/>
    <property type="match status" value="1"/>
</dbReference>
<proteinExistence type="inferred from homology"/>
<reference evidence="5 6" key="1">
    <citation type="submission" date="2024-03" db="EMBL/GenBank/DDBJ databases">
        <title>WGS assembly of Saponaria officinalis var. Norfolk2.</title>
        <authorList>
            <person name="Jenkins J."/>
            <person name="Shu S."/>
            <person name="Grimwood J."/>
            <person name="Barry K."/>
            <person name="Goodstein D."/>
            <person name="Schmutz J."/>
            <person name="Leebens-Mack J."/>
            <person name="Osbourn A."/>
        </authorList>
    </citation>
    <scope>NUCLEOTIDE SEQUENCE [LARGE SCALE GENOMIC DNA]</scope>
    <source>
        <strain evidence="6">cv. Norfolk2</strain>
        <strain evidence="5">JIC</strain>
        <tissue evidence="5">Leaf</tissue>
    </source>
</reference>
<name>A0AAW1MS01_SAPOF</name>
<evidence type="ECO:0000256" key="1">
    <source>
        <dbReference type="ARBA" id="ARBA00006643"/>
    </source>
</evidence>
<dbReference type="GO" id="GO:0009451">
    <property type="term" value="P:RNA modification"/>
    <property type="evidence" value="ECO:0007669"/>
    <property type="project" value="InterPro"/>
</dbReference>
<dbReference type="InterPro" id="IPR011990">
    <property type="entry name" value="TPR-like_helical_dom_sf"/>
</dbReference>
<feature type="domain" description="DYW" evidence="4">
    <location>
        <begin position="651"/>
        <end position="743"/>
    </location>
</feature>
<dbReference type="Proteomes" id="UP001443914">
    <property type="component" value="Unassembled WGS sequence"/>
</dbReference>
<dbReference type="PANTHER" id="PTHR47926:SF511">
    <property type="entry name" value="PENTATRICOPEPTIDE REPEAT-CONTAINING PROTEIN"/>
    <property type="match status" value="1"/>
</dbReference>
<keyword evidence="6" id="KW-1185">Reference proteome</keyword>
<dbReference type="InterPro" id="IPR046960">
    <property type="entry name" value="PPR_At4g14850-like_plant"/>
</dbReference>
<dbReference type="Pfam" id="PF01535">
    <property type="entry name" value="PPR"/>
    <property type="match status" value="6"/>
</dbReference>
<comment type="caution">
    <text evidence="5">The sequence shown here is derived from an EMBL/GenBank/DDBJ whole genome shotgun (WGS) entry which is preliminary data.</text>
</comment>
<dbReference type="InterPro" id="IPR002885">
    <property type="entry name" value="PPR_rpt"/>
</dbReference>
<dbReference type="FunFam" id="1.25.40.10:FF:000031">
    <property type="entry name" value="Pentatricopeptide repeat-containing protein mitochondrial"/>
    <property type="match status" value="1"/>
</dbReference>
<dbReference type="GO" id="GO:0003723">
    <property type="term" value="F:RNA binding"/>
    <property type="evidence" value="ECO:0007669"/>
    <property type="project" value="InterPro"/>
</dbReference>
<dbReference type="Gene3D" id="1.25.40.10">
    <property type="entry name" value="Tetratricopeptide repeat domain"/>
    <property type="match status" value="5"/>
</dbReference>
<feature type="repeat" description="PPR" evidence="3">
    <location>
        <begin position="405"/>
        <end position="435"/>
    </location>
</feature>
<dbReference type="PROSITE" id="PS51375">
    <property type="entry name" value="PPR"/>
    <property type="match status" value="7"/>
</dbReference>
<gene>
    <name evidence="5" type="ORF">RND81_02G206800</name>
</gene>
<dbReference type="AlphaFoldDB" id="A0AAW1MS01"/>